<dbReference type="AlphaFoldDB" id="A0AAW2GCL3"/>
<reference evidence="1 2" key="1">
    <citation type="submission" date="2023-03" db="EMBL/GenBank/DDBJ databases">
        <title>High recombination rates correlate with genetic variation in Cardiocondyla obscurior ants.</title>
        <authorList>
            <person name="Errbii M."/>
        </authorList>
    </citation>
    <scope>NUCLEOTIDE SEQUENCE [LARGE SCALE GENOMIC DNA]</scope>
    <source>
        <strain evidence="1">Alpha-2009</strain>
        <tissue evidence="1">Whole body</tissue>
    </source>
</reference>
<name>A0AAW2GCL3_9HYME</name>
<organism evidence="1 2">
    <name type="scientific">Cardiocondyla obscurior</name>
    <dbReference type="NCBI Taxonomy" id="286306"/>
    <lineage>
        <taxon>Eukaryota</taxon>
        <taxon>Metazoa</taxon>
        <taxon>Ecdysozoa</taxon>
        <taxon>Arthropoda</taxon>
        <taxon>Hexapoda</taxon>
        <taxon>Insecta</taxon>
        <taxon>Pterygota</taxon>
        <taxon>Neoptera</taxon>
        <taxon>Endopterygota</taxon>
        <taxon>Hymenoptera</taxon>
        <taxon>Apocrita</taxon>
        <taxon>Aculeata</taxon>
        <taxon>Formicoidea</taxon>
        <taxon>Formicidae</taxon>
        <taxon>Myrmicinae</taxon>
        <taxon>Cardiocondyla</taxon>
    </lineage>
</organism>
<dbReference type="EMBL" id="JADYXP020000005">
    <property type="protein sequence ID" value="KAL0123826.1"/>
    <property type="molecule type" value="Genomic_DNA"/>
</dbReference>
<gene>
    <name evidence="1" type="ORF">PUN28_005985</name>
</gene>
<dbReference type="Proteomes" id="UP001430953">
    <property type="component" value="Unassembled WGS sequence"/>
</dbReference>
<evidence type="ECO:0000313" key="2">
    <source>
        <dbReference type="Proteomes" id="UP001430953"/>
    </source>
</evidence>
<keyword evidence="2" id="KW-1185">Reference proteome</keyword>
<comment type="caution">
    <text evidence="1">The sequence shown here is derived from an EMBL/GenBank/DDBJ whole genome shotgun (WGS) entry which is preliminary data.</text>
</comment>
<proteinExistence type="predicted"/>
<protein>
    <submittedName>
        <fullName evidence="1">Uncharacterized protein</fullName>
    </submittedName>
</protein>
<evidence type="ECO:0000313" key="1">
    <source>
        <dbReference type="EMBL" id="KAL0123826.1"/>
    </source>
</evidence>
<sequence length="52" mass="5963">MFDFFTSISKCPGRVSGKCDVLLRTTTGRATRNDRVHLFFVLVNVSSWSRPR</sequence>
<accession>A0AAW2GCL3</accession>